<feature type="region of interest" description="Disordered" evidence="1">
    <location>
        <begin position="52"/>
        <end position="159"/>
    </location>
</feature>
<feature type="compositionally biased region" description="Polar residues" evidence="1">
    <location>
        <begin position="79"/>
        <end position="99"/>
    </location>
</feature>
<evidence type="ECO:0000313" key="2">
    <source>
        <dbReference type="EMBL" id="TFK31490.1"/>
    </source>
</evidence>
<proteinExistence type="predicted"/>
<protein>
    <submittedName>
        <fullName evidence="2">Uncharacterized protein</fullName>
    </submittedName>
</protein>
<dbReference type="Proteomes" id="UP000308652">
    <property type="component" value="Unassembled WGS sequence"/>
</dbReference>
<name>A0A5C3LFG2_9AGAR</name>
<keyword evidence="3" id="KW-1185">Reference proteome</keyword>
<reference evidence="2 3" key="1">
    <citation type="journal article" date="2019" name="Nat. Ecol. Evol.">
        <title>Megaphylogeny resolves global patterns of mushroom evolution.</title>
        <authorList>
            <person name="Varga T."/>
            <person name="Krizsan K."/>
            <person name="Foldi C."/>
            <person name="Dima B."/>
            <person name="Sanchez-Garcia M."/>
            <person name="Sanchez-Ramirez S."/>
            <person name="Szollosi G.J."/>
            <person name="Szarkandi J.G."/>
            <person name="Papp V."/>
            <person name="Albert L."/>
            <person name="Andreopoulos W."/>
            <person name="Angelini C."/>
            <person name="Antonin V."/>
            <person name="Barry K.W."/>
            <person name="Bougher N.L."/>
            <person name="Buchanan P."/>
            <person name="Buyck B."/>
            <person name="Bense V."/>
            <person name="Catcheside P."/>
            <person name="Chovatia M."/>
            <person name="Cooper J."/>
            <person name="Damon W."/>
            <person name="Desjardin D."/>
            <person name="Finy P."/>
            <person name="Geml J."/>
            <person name="Haridas S."/>
            <person name="Hughes K."/>
            <person name="Justo A."/>
            <person name="Karasinski D."/>
            <person name="Kautmanova I."/>
            <person name="Kiss B."/>
            <person name="Kocsube S."/>
            <person name="Kotiranta H."/>
            <person name="LaButti K.M."/>
            <person name="Lechner B.E."/>
            <person name="Liimatainen K."/>
            <person name="Lipzen A."/>
            <person name="Lukacs Z."/>
            <person name="Mihaltcheva S."/>
            <person name="Morgado L.N."/>
            <person name="Niskanen T."/>
            <person name="Noordeloos M.E."/>
            <person name="Ohm R.A."/>
            <person name="Ortiz-Santana B."/>
            <person name="Ovrebo C."/>
            <person name="Racz N."/>
            <person name="Riley R."/>
            <person name="Savchenko A."/>
            <person name="Shiryaev A."/>
            <person name="Soop K."/>
            <person name="Spirin V."/>
            <person name="Szebenyi C."/>
            <person name="Tomsovsky M."/>
            <person name="Tulloss R.E."/>
            <person name="Uehling J."/>
            <person name="Grigoriev I.V."/>
            <person name="Vagvolgyi C."/>
            <person name="Papp T."/>
            <person name="Martin F.M."/>
            <person name="Miettinen O."/>
            <person name="Hibbett D.S."/>
            <person name="Nagy L.G."/>
        </authorList>
    </citation>
    <scope>NUCLEOTIDE SEQUENCE [LARGE SCALE GENOMIC DNA]</scope>
    <source>
        <strain evidence="2 3">CBS 166.37</strain>
    </source>
</reference>
<evidence type="ECO:0000313" key="3">
    <source>
        <dbReference type="Proteomes" id="UP000308652"/>
    </source>
</evidence>
<organism evidence="2 3">
    <name type="scientific">Crucibulum laeve</name>
    <dbReference type="NCBI Taxonomy" id="68775"/>
    <lineage>
        <taxon>Eukaryota</taxon>
        <taxon>Fungi</taxon>
        <taxon>Dikarya</taxon>
        <taxon>Basidiomycota</taxon>
        <taxon>Agaricomycotina</taxon>
        <taxon>Agaricomycetes</taxon>
        <taxon>Agaricomycetidae</taxon>
        <taxon>Agaricales</taxon>
        <taxon>Agaricineae</taxon>
        <taxon>Nidulariaceae</taxon>
        <taxon>Crucibulum</taxon>
    </lineage>
</organism>
<sequence length="159" mass="17362">MPDSAVEGCFVRSISLWLHGPSSDGRRPTCEKPCSVGKGVRSLASPTLLPTTSLSGRWKDSVTANGNTLTNTRQRERSNTVVPSSFFITATAMSPTTELTHGRSPSRPLSTQSMSAASSSPPHPRPALHHPTRAARRRYHQKPESPIMSEDDESTNMHW</sequence>
<dbReference type="EMBL" id="ML213743">
    <property type="protein sequence ID" value="TFK31490.1"/>
    <property type="molecule type" value="Genomic_DNA"/>
</dbReference>
<accession>A0A5C3LFG2</accession>
<dbReference type="AlphaFoldDB" id="A0A5C3LFG2"/>
<evidence type="ECO:0000256" key="1">
    <source>
        <dbReference type="SAM" id="MobiDB-lite"/>
    </source>
</evidence>
<feature type="compositionally biased region" description="Acidic residues" evidence="1">
    <location>
        <begin position="149"/>
        <end position="159"/>
    </location>
</feature>
<feature type="compositionally biased region" description="Basic residues" evidence="1">
    <location>
        <begin position="126"/>
        <end position="140"/>
    </location>
</feature>
<gene>
    <name evidence="2" type="ORF">BDQ12DRAFT_129361</name>
</gene>
<feature type="compositionally biased region" description="Polar residues" evidence="1">
    <location>
        <begin position="62"/>
        <end position="72"/>
    </location>
</feature>